<organism evidence="3 4">
    <name type="scientific">Corynebacterium minutissimum</name>
    <dbReference type="NCBI Taxonomy" id="38301"/>
    <lineage>
        <taxon>Bacteria</taxon>
        <taxon>Bacillati</taxon>
        <taxon>Actinomycetota</taxon>
        <taxon>Actinomycetes</taxon>
        <taxon>Mycobacteriales</taxon>
        <taxon>Corynebacteriaceae</taxon>
        <taxon>Corynebacterium</taxon>
    </lineage>
</organism>
<keyword evidence="1" id="KW-1133">Transmembrane helix</keyword>
<keyword evidence="1" id="KW-0812">Transmembrane</keyword>
<reference evidence="3 4" key="1">
    <citation type="submission" date="2018-06" db="EMBL/GenBank/DDBJ databases">
        <authorList>
            <consortium name="Pathogen Informatics"/>
            <person name="Doyle S."/>
        </authorList>
    </citation>
    <scope>NUCLEOTIDE SEQUENCE [LARGE SCALE GENOMIC DNA]</scope>
    <source>
        <strain evidence="3 4">NCTC10288</strain>
    </source>
</reference>
<gene>
    <name evidence="2" type="ORF">I6G51_11520</name>
    <name evidence="3" type="ORF">NCTC10288_00579</name>
</gene>
<dbReference type="AlphaFoldDB" id="A0A2X4UM16"/>
<evidence type="ECO:0000256" key="1">
    <source>
        <dbReference type="SAM" id="Phobius"/>
    </source>
</evidence>
<dbReference type="Proteomes" id="UP000594905">
    <property type="component" value="Chromosome"/>
</dbReference>
<protein>
    <submittedName>
        <fullName evidence="3">Uncharacterized protein</fullName>
    </submittedName>
</protein>
<proteinExistence type="predicted"/>
<evidence type="ECO:0000313" key="4">
    <source>
        <dbReference type="Proteomes" id="UP000249264"/>
    </source>
</evidence>
<evidence type="ECO:0000313" key="5">
    <source>
        <dbReference type="Proteomes" id="UP000594905"/>
    </source>
</evidence>
<sequence length="52" mass="6030">MNKRNGNIFLIASILAVLAFLLLHFLVHWELAWLVFPVFALVACLVYFTRKP</sequence>
<dbReference type="Proteomes" id="UP000249264">
    <property type="component" value="Chromosome 1"/>
</dbReference>
<dbReference type="EMBL" id="LS483460">
    <property type="protein sequence ID" value="SQH98984.1"/>
    <property type="molecule type" value="Genomic_DNA"/>
</dbReference>
<feature type="transmembrane region" description="Helical" evidence="1">
    <location>
        <begin position="7"/>
        <end position="25"/>
    </location>
</feature>
<keyword evidence="1" id="KW-0472">Membrane</keyword>
<dbReference type="EMBL" id="CP065689">
    <property type="protein sequence ID" value="QPS59488.1"/>
    <property type="molecule type" value="Genomic_DNA"/>
</dbReference>
<feature type="transmembrane region" description="Helical" evidence="1">
    <location>
        <begin position="31"/>
        <end position="49"/>
    </location>
</feature>
<accession>A0A2X4UM16</accession>
<keyword evidence="5" id="KW-1185">Reference proteome</keyword>
<name>A0A2X4UM16_9CORY</name>
<reference evidence="2 5" key="2">
    <citation type="submission" date="2020-12" db="EMBL/GenBank/DDBJ databases">
        <title>FDA dAtabase for Regulatory Grade micrObial Sequences (FDA-ARGOS): Supporting development and validation of Infectious Disease Dx tests.</title>
        <authorList>
            <person name="Sproer C."/>
            <person name="Gronow S."/>
            <person name="Severitt S."/>
            <person name="Schroder I."/>
            <person name="Tallon L."/>
            <person name="Sadzewicz L."/>
            <person name="Zhao X."/>
            <person name="Boylan J."/>
            <person name="Ott S."/>
            <person name="Bowen H."/>
            <person name="Vavikolanu K."/>
            <person name="Mehta A."/>
            <person name="Aluvathingal J."/>
            <person name="Nadendla S."/>
            <person name="Lowell S."/>
            <person name="Myers T."/>
            <person name="Yan Y."/>
            <person name="Sichtig H."/>
        </authorList>
    </citation>
    <scope>NUCLEOTIDE SEQUENCE [LARGE SCALE GENOMIC DNA]</scope>
    <source>
        <strain evidence="2 5">FDAARGOS_894</strain>
    </source>
</reference>
<dbReference type="GeneID" id="70784408"/>
<dbReference type="RefSeq" id="WP_156126963.1">
    <property type="nucleotide sequence ID" value="NZ_CP065689.1"/>
</dbReference>
<evidence type="ECO:0000313" key="3">
    <source>
        <dbReference type="EMBL" id="SQH98984.1"/>
    </source>
</evidence>
<evidence type="ECO:0000313" key="2">
    <source>
        <dbReference type="EMBL" id="QPS59488.1"/>
    </source>
</evidence>
<dbReference type="KEGG" id="cmin:NCTC10288_00579"/>